<evidence type="ECO:0000313" key="4">
    <source>
        <dbReference type="Proteomes" id="UP000320496"/>
    </source>
</evidence>
<proteinExistence type="predicted"/>
<feature type="region of interest" description="Disordered" evidence="1">
    <location>
        <begin position="226"/>
        <end position="270"/>
    </location>
</feature>
<feature type="transmembrane region" description="Helical" evidence="2">
    <location>
        <begin position="180"/>
        <end position="197"/>
    </location>
</feature>
<dbReference type="RefSeq" id="WP_145367200.1">
    <property type="nucleotide sequence ID" value="NZ_CP036275.1"/>
</dbReference>
<reference evidence="3 4" key="1">
    <citation type="submission" date="2019-02" db="EMBL/GenBank/DDBJ databases">
        <title>Deep-cultivation of Planctomycetes and their phenomic and genomic characterization uncovers novel biology.</title>
        <authorList>
            <person name="Wiegand S."/>
            <person name="Jogler M."/>
            <person name="Boedeker C."/>
            <person name="Pinto D."/>
            <person name="Vollmers J."/>
            <person name="Rivas-Marin E."/>
            <person name="Kohn T."/>
            <person name="Peeters S.H."/>
            <person name="Heuer A."/>
            <person name="Rast P."/>
            <person name="Oberbeckmann S."/>
            <person name="Bunk B."/>
            <person name="Jeske O."/>
            <person name="Meyerdierks A."/>
            <person name="Storesund J.E."/>
            <person name="Kallscheuer N."/>
            <person name="Luecker S."/>
            <person name="Lage O.M."/>
            <person name="Pohl T."/>
            <person name="Merkel B.J."/>
            <person name="Hornburger P."/>
            <person name="Mueller R.-W."/>
            <person name="Bruemmer F."/>
            <person name="Labrenz M."/>
            <person name="Spormann A.M."/>
            <person name="Op den Camp H."/>
            <person name="Overmann J."/>
            <person name="Amann R."/>
            <person name="Jetten M.S.M."/>
            <person name="Mascher T."/>
            <person name="Medema M.H."/>
            <person name="Devos D.P."/>
            <person name="Kaster A.-K."/>
            <person name="Ovreas L."/>
            <person name="Rohde M."/>
            <person name="Galperin M.Y."/>
            <person name="Jogler C."/>
        </authorList>
    </citation>
    <scope>NUCLEOTIDE SEQUENCE [LARGE SCALE GENOMIC DNA]</scope>
    <source>
        <strain evidence="3 4">Mal4</strain>
    </source>
</reference>
<protein>
    <submittedName>
        <fullName evidence="3">Uncharacterized protein</fullName>
    </submittedName>
</protein>
<keyword evidence="2" id="KW-0472">Membrane</keyword>
<dbReference type="OrthoDB" id="212175at2"/>
<accession>A0A517Z249</accession>
<dbReference type="AlphaFoldDB" id="A0A517Z249"/>
<dbReference type="KEGG" id="mri:Mal4_08390"/>
<dbReference type="Proteomes" id="UP000320496">
    <property type="component" value="Chromosome"/>
</dbReference>
<feature type="transmembrane region" description="Helical" evidence="2">
    <location>
        <begin position="20"/>
        <end position="36"/>
    </location>
</feature>
<keyword evidence="2" id="KW-1133">Transmembrane helix</keyword>
<dbReference type="EMBL" id="CP036275">
    <property type="protein sequence ID" value="QDU36552.1"/>
    <property type="molecule type" value="Genomic_DNA"/>
</dbReference>
<keyword evidence="2" id="KW-0812">Transmembrane</keyword>
<evidence type="ECO:0000256" key="1">
    <source>
        <dbReference type="SAM" id="MobiDB-lite"/>
    </source>
</evidence>
<evidence type="ECO:0000256" key="2">
    <source>
        <dbReference type="SAM" id="Phobius"/>
    </source>
</evidence>
<keyword evidence="4" id="KW-1185">Reference proteome</keyword>
<name>A0A517Z249_9PLAN</name>
<feature type="transmembrane region" description="Helical" evidence="2">
    <location>
        <begin position="151"/>
        <end position="168"/>
    </location>
</feature>
<sequence>MPLPKLWLIDRLLAPVIRPLSRLLVGLIAVPLFRLFRTRVLRLHELDEELEKDFEQWFRASLLLLAASKNVELQLAEWSSVNFNLDIDRWYVTLGRLMLAISVIEAMPDQELFAIIHPGPPPLKYERKKGLWKCCREQCWPYIRGWFFRHLNRSSPVLAIMAVIFGGLPDGNSWDYALGWIFYFLAIAQYLIIGLITSRDKAVDVLSDFDREVARRRRELVDGIEESLEVDMQGTGSPAAASPHPTFEATDLPPRPTTPNGDVAKPQPGR</sequence>
<gene>
    <name evidence="3" type="ORF">Mal4_08390</name>
</gene>
<evidence type="ECO:0000313" key="3">
    <source>
        <dbReference type="EMBL" id="QDU36552.1"/>
    </source>
</evidence>
<organism evidence="3 4">
    <name type="scientific">Maioricimonas rarisocia</name>
    <dbReference type="NCBI Taxonomy" id="2528026"/>
    <lineage>
        <taxon>Bacteria</taxon>
        <taxon>Pseudomonadati</taxon>
        <taxon>Planctomycetota</taxon>
        <taxon>Planctomycetia</taxon>
        <taxon>Planctomycetales</taxon>
        <taxon>Planctomycetaceae</taxon>
        <taxon>Maioricimonas</taxon>
    </lineage>
</organism>